<accession>A0A9P3PTY6</accession>
<evidence type="ECO:0000256" key="1">
    <source>
        <dbReference type="SAM" id="MobiDB-lite"/>
    </source>
</evidence>
<organism evidence="2 3">
    <name type="scientific">Lyophyllum shimeji</name>
    <name type="common">Hon-shimeji</name>
    <name type="synonym">Tricholoma shimeji</name>
    <dbReference type="NCBI Taxonomy" id="47721"/>
    <lineage>
        <taxon>Eukaryota</taxon>
        <taxon>Fungi</taxon>
        <taxon>Dikarya</taxon>
        <taxon>Basidiomycota</taxon>
        <taxon>Agaricomycotina</taxon>
        <taxon>Agaricomycetes</taxon>
        <taxon>Agaricomycetidae</taxon>
        <taxon>Agaricales</taxon>
        <taxon>Tricholomatineae</taxon>
        <taxon>Lyophyllaceae</taxon>
        <taxon>Lyophyllum</taxon>
    </lineage>
</organism>
<gene>
    <name evidence="2" type="ORF">LshimejAT787_1202660</name>
</gene>
<sequence>MHSSSLQFLIEVTFNLTLVDDSAWPVGGSWKNYDILQLILSACQWSPMMSSRLSIQSFSPAETAEIKITESLPTPTLTITPAPTLKRALSIVRGRDLPFPAVPIQRRRSLQVPSSTNSRISVLLQQRYSSMVLPPALATDEAAPSRGRTLQRTTRPARPTLARSDSCTLSHESLLEEVLPAISSRMSRNSSLLREPPFPLPHRVLQRPASSSSSPSSSPRRMQEQRKESKPGWKRVSSIPPPLQLEEYEWWLDVDEDEEDSPVLGREETKRLLEQRRVSLVQARRCSVSRGPQHM</sequence>
<feature type="region of interest" description="Disordered" evidence="1">
    <location>
        <begin position="193"/>
        <end position="240"/>
    </location>
</feature>
<dbReference type="OrthoDB" id="3053768at2759"/>
<feature type="compositionally biased region" description="Basic and acidic residues" evidence="1">
    <location>
        <begin position="221"/>
        <end position="231"/>
    </location>
</feature>
<feature type="region of interest" description="Disordered" evidence="1">
    <location>
        <begin position="136"/>
        <end position="167"/>
    </location>
</feature>
<reference evidence="2" key="1">
    <citation type="submission" date="2022-07" db="EMBL/GenBank/DDBJ databases">
        <title>The genome of Lyophyllum shimeji provides insight into the initial evolution of ectomycorrhizal fungal genome.</title>
        <authorList>
            <person name="Kobayashi Y."/>
            <person name="Shibata T."/>
            <person name="Hirakawa H."/>
            <person name="Shigenobu S."/>
            <person name="Nishiyama T."/>
            <person name="Yamada A."/>
            <person name="Hasebe M."/>
            <person name="Kawaguchi M."/>
        </authorList>
    </citation>
    <scope>NUCLEOTIDE SEQUENCE</scope>
    <source>
        <strain evidence="2">AT787</strain>
    </source>
</reference>
<keyword evidence="3" id="KW-1185">Reference proteome</keyword>
<protein>
    <submittedName>
        <fullName evidence="2">Uncharacterized protein</fullName>
    </submittedName>
</protein>
<dbReference type="Proteomes" id="UP001063166">
    <property type="component" value="Unassembled WGS sequence"/>
</dbReference>
<dbReference type="AlphaFoldDB" id="A0A9P3PTY6"/>
<proteinExistence type="predicted"/>
<feature type="compositionally biased region" description="Low complexity" evidence="1">
    <location>
        <begin position="207"/>
        <end position="220"/>
    </location>
</feature>
<evidence type="ECO:0000313" key="3">
    <source>
        <dbReference type="Proteomes" id="UP001063166"/>
    </source>
</evidence>
<dbReference type="EMBL" id="BRPK01000012">
    <property type="protein sequence ID" value="GLB42817.1"/>
    <property type="molecule type" value="Genomic_DNA"/>
</dbReference>
<evidence type="ECO:0000313" key="2">
    <source>
        <dbReference type="EMBL" id="GLB42817.1"/>
    </source>
</evidence>
<feature type="compositionally biased region" description="Low complexity" evidence="1">
    <location>
        <begin position="148"/>
        <end position="163"/>
    </location>
</feature>
<comment type="caution">
    <text evidence="2">The sequence shown here is derived from an EMBL/GenBank/DDBJ whole genome shotgun (WGS) entry which is preliminary data.</text>
</comment>
<name>A0A9P3PTY6_LYOSH</name>